<keyword evidence="2" id="KW-1185">Reference proteome</keyword>
<proteinExistence type="predicted"/>
<dbReference type="EMBL" id="JAEQNB010000021">
    <property type="protein sequence ID" value="MBL0389502.1"/>
    <property type="molecule type" value="Genomic_DNA"/>
</dbReference>
<protein>
    <submittedName>
        <fullName evidence="1">Uncharacterized protein</fullName>
    </submittedName>
</protein>
<gene>
    <name evidence="1" type="ORF">JJB07_23510</name>
</gene>
<dbReference type="RefSeq" id="WP_201638493.1">
    <property type="nucleotide sequence ID" value="NZ_JAEQNB010000021.1"/>
</dbReference>
<dbReference type="Proteomes" id="UP000602284">
    <property type="component" value="Unassembled WGS sequence"/>
</dbReference>
<sequence>MENFLLAYQARELDTEVLINANRKVGAVHLGGCTVECLLKGIIVRRNGIDEWEEDKDGRKHGIKRPSHILIKGLEHVPELLRRLDQSQHLKDCLEILQNPKVDFIDMRYDGEEIDEDRYKEWKKAYHTFILWLKQQMMQLQQPKSRKRGNCK</sequence>
<reference evidence="1 2" key="1">
    <citation type="submission" date="2021-01" db="EMBL/GenBank/DDBJ databases">
        <title>Tumebacillus sp. strain ITR2 16S ribosomal RNA gene Genome sequencing and assembly.</title>
        <authorList>
            <person name="Kang M."/>
        </authorList>
    </citation>
    <scope>NUCLEOTIDE SEQUENCE [LARGE SCALE GENOMIC DNA]</scope>
    <source>
        <strain evidence="1 2">ITR2</strain>
    </source>
</reference>
<organism evidence="1 2">
    <name type="scientific">Tumebacillus amylolyticus</name>
    <dbReference type="NCBI Taxonomy" id="2801339"/>
    <lineage>
        <taxon>Bacteria</taxon>
        <taxon>Bacillati</taxon>
        <taxon>Bacillota</taxon>
        <taxon>Bacilli</taxon>
        <taxon>Bacillales</taxon>
        <taxon>Alicyclobacillaceae</taxon>
        <taxon>Tumebacillus</taxon>
    </lineage>
</organism>
<evidence type="ECO:0000313" key="2">
    <source>
        <dbReference type="Proteomes" id="UP000602284"/>
    </source>
</evidence>
<accession>A0ABS1JGX9</accession>
<name>A0ABS1JGX9_9BACL</name>
<evidence type="ECO:0000313" key="1">
    <source>
        <dbReference type="EMBL" id="MBL0389502.1"/>
    </source>
</evidence>
<comment type="caution">
    <text evidence="1">The sequence shown here is derived from an EMBL/GenBank/DDBJ whole genome shotgun (WGS) entry which is preliminary data.</text>
</comment>